<name>A0A9Q1KNK6_9CARY</name>
<feature type="compositionally biased region" description="Basic and acidic residues" evidence="1">
    <location>
        <begin position="1"/>
        <end position="10"/>
    </location>
</feature>
<feature type="region of interest" description="Disordered" evidence="1">
    <location>
        <begin position="1"/>
        <end position="68"/>
    </location>
</feature>
<sequence>MATARADMKGYFKQKKKGSNAGTSKPSSKGGKSTAKKTPSSSASVGPDVVQPPALVSHHGSLDLQDEHDAKEEVLRQFDMNMAYGPCIGMRRLERWNRAYKLGLNPPKEVEDLLKANKHTNILPQPWKWKKANKEKQHFILPDSPSHTIYTYMSNSE</sequence>
<dbReference type="GO" id="GO:0006261">
    <property type="term" value="P:DNA-templated DNA replication"/>
    <property type="evidence" value="ECO:0007669"/>
    <property type="project" value="TreeGrafter"/>
</dbReference>
<organism evidence="2 3">
    <name type="scientific">Carnegiea gigantea</name>
    <dbReference type="NCBI Taxonomy" id="171969"/>
    <lineage>
        <taxon>Eukaryota</taxon>
        <taxon>Viridiplantae</taxon>
        <taxon>Streptophyta</taxon>
        <taxon>Embryophyta</taxon>
        <taxon>Tracheophyta</taxon>
        <taxon>Spermatophyta</taxon>
        <taxon>Magnoliopsida</taxon>
        <taxon>eudicotyledons</taxon>
        <taxon>Gunneridae</taxon>
        <taxon>Pentapetalae</taxon>
        <taxon>Caryophyllales</taxon>
        <taxon>Cactineae</taxon>
        <taxon>Cactaceae</taxon>
        <taxon>Cactoideae</taxon>
        <taxon>Echinocereeae</taxon>
        <taxon>Carnegiea</taxon>
    </lineage>
</organism>
<dbReference type="PANTHER" id="PTHR14303:SF0">
    <property type="entry name" value="DNA POLYMERASE DELTA SUBUNIT 4"/>
    <property type="match status" value="1"/>
</dbReference>
<dbReference type="AlphaFoldDB" id="A0A9Q1KNK6"/>
<dbReference type="OrthoDB" id="337486at2759"/>
<dbReference type="InterPro" id="IPR007218">
    <property type="entry name" value="DNA_pol_delta_4"/>
</dbReference>
<dbReference type="GO" id="GO:0043625">
    <property type="term" value="C:delta DNA polymerase complex"/>
    <property type="evidence" value="ECO:0007669"/>
    <property type="project" value="TreeGrafter"/>
</dbReference>
<dbReference type="GO" id="GO:0003887">
    <property type="term" value="F:DNA-directed DNA polymerase activity"/>
    <property type="evidence" value="ECO:0007669"/>
    <property type="project" value="TreeGrafter"/>
</dbReference>
<reference evidence="2" key="1">
    <citation type="submission" date="2022-04" db="EMBL/GenBank/DDBJ databases">
        <title>Carnegiea gigantea Genome sequencing and assembly v2.</title>
        <authorList>
            <person name="Copetti D."/>
            <person name="Sanderson M.J."/>
            <person name="Burquez A."/>
            <person name="Wojciechowski M.F."/>
        </authorList>
    </citation>
    <scope>NUCLEOTIDE SEQUENCE</scope>
    <source>
        <strain evidence="2">SGP5-SGP5p</strain>
        <tissue evidence="2">Aerial part</tissue>
    </source>
</reference>
<gene>
    <name evidence="2" type="ORF">Cgig2_016134</name>
</gene>
<evidence type="ECO:0008006" key="4">
    <source>
        <dbReference type="Google" id="ProtNLM"/>
    </source>
</evidence>
<proteinExistence type="predicted"/>
<evidence type="ECO:0000313" key="3">
    <source>
        <dbReference type="Proteomes" id="UP001153076"/>
    </source>
</evidence>
<dbReference type="PANTHER" id="PTHR14303">
    <property type="entry name" value="DNA POLYMERASE DELTA SUBUNIT 4"/>
    <property type="match status" value="1"/>
</dbReference>
<evidence type="ECO:0000313" key="2">
    <source>
        <dbReference type="EMBL" id="KAJ8446824.1"/>
    </source>
</evidence>
<accession>A0A9Q1KNK6</accession>
<feature type="compositionally biased region" description="Low complexity" evidence="1">
    <location>
        <begin position="21"/>
        <end position="44"/>
    </location>
</feature>
<keyword evidence="3" id="KW-1185">Reference proteome</keyword>
<comment type="caution">
    <text evidence="2">The sequence shown here is derived from an EMBL/GenBank/DDBJ whole genome shotgun (WGS) entry which is preliminary data.</text>
</comment>
<dbReference type="Proteomes" id="UP001153076">
    <property type="component" value="Unassembled WGS sequence"/>
</dbReference>
<protein>
    <recommendedName>
        <fullName evidence="4">DNA polymerase delta subunit 4</fullName>
    </recommendedName>
</protein>
<dbReference type="GO" id="GO:0000731">
    <property type="term" value="P:DNA synthesis involved in DNA repair"/>
    <property type="evidence" value="ECO:0007669"/>
    <property type="project" value="InterPro"/>
</dbReference>
<dbReference type="Pfam" id="PF04081">
    <property type="entry name" value="DNA_pol_delta_4"/>
    <property type="match status" value="1"/>
</dbReference>
<dbReference type="EMBL" id="JAKOGI010000048">
    <property type="protein sequence ID" value="KAJ8446824.1"/>
    <property type="molecule type" value="Genomic_DNA"/>
</dbReference>
<evidence type="ECO:0000256" key="1">
    <source>
        <dbReference type="SAM" id="MobiDB-lite"/>
    </source>
</evidence>